<keyword evidence="3" id="KW-1185">Reference proteome</keyword>
<evidence type="ECO:0000313" key="2">
    <source>
        <dbReference type="EMBL" id="KRX05000.1"/>
    </source>
</evidence>
<comment type="caution">
    <text evidence="2">The sequence shown here is derived from an EMBL/GenBank/DDBJ whole genome shotgun (WGS) entry which is preliminary data.</text>
</comment>
<dbReference type="InParanoid" id="A0A0V0QSZ2"/>
<dbReference type="EMBL" id="LDAU01000110">
    <property type="protein sequence ID" value="KRX05000.1"/>
    <property type="molecule type" value="Genomic_DNA"/>
</dbReference>
<dbReference type="Proteomes" id="UP000054937">
    <property type="component" value="Unassembled WGS sequence"/>
</dbReference>
<organism evidence="2 3">
    <name type="scientific">Pseudocohnilembus persalinus</name>
    <name type="common">Ciliate</name>
    <dbReference type="NCBI Taxonomy" id="266149"/>
    <lineage>
        <taxon>Eukaryota</taxon>
        <taxon>Sar</taxon>
        <taxon>Alveolata</taxon>
        <taxon>Ciliophora</taxon>
        <taxon>Intramacronucleata</taxon>
        <taxon>Oligohymenophorea</taxon>
        <taxon>Scuticociliatia</taxon>
        <taxon>Philasterida</taxon>
        <taxon>Pseudocohnilembidae</taxon>
        <taxon>Pseudocohnilembus</taxon>
    </lineage>
</organism>
<dbReference type="AlphaFoldDB" id="A0A0V0QSZ2"/>
<proteinExistence type="predicted"/>
<gene>
    <name evidence="2" type="ORF">PPERSA_06634</name>
</gene>
<keyword evidence="1" id="KW-0175">Coiled coil</keyword>
<reference evidence="2 3" key="1">
    <citation type="journal article" date="2015" name="Sci. Rep.">
        <title>Genome of the facultative scuticociliatosis pathogen Pseudocohnilembus persalinus provides insight into its virulence through horizontal gene transfer.</title>
        <authorList>
            <person name="Xiong J."/>
            <person name="Wang G."/>
            <person name="Cheng J."/>
            <person name="Tian M."/>
            <person name="Pan X."/>
            <person name="Warren A."/>
            <person name="Jiang C."/>
            <person name="Yuan D."/>
            <person name="Miao W."/>
        </authorList>
    </citation>
    <scope>NUCLEOTIDE SEQUENCE [LARGE SCALE GENOMIC DNA]</scope>
    <source>
        <strain evidence="2">36N120E</strain>
    </source>
</reference>
<name>A0A0V0QSZ2_PSEPJ</name>
<sequence length="147" mass="17364">MGHFSNNNDSKFLQVYKKLQQYQIKLREWFNINKNQQKPIIDNKTQKESDCFLQLIDVIGNISNVTSEAYDIFKNENNQKQYKDIKYIIDSIIIDLDGIDYLSSEFFSIKSKNDIQNIKQTKTLLQNLIKILNILKEDIKSHLNNSQ</sequence>
<accession>A0A0V0QSZ2</accession>
<protein>
    <submittedName>
        <fullName evidence="2">Uncharacterized protein</fullName>
    </submittedName>
</protein>
<evidence type="ECO:0000256" key="1">
    <source>
        <dbReference type="SAM" id="Coils"/>
    </source>
</evidence>
<feature type="coiled-coil region" evidence="1">
    <location>
        <begin position="118"/>
        <end position="145"/>
    </location>
</feature>
<evidence type="ECO:0000313" key="3">
    <source>
        <dbReference type="Proteomes" id="UP000054937"/>
    </source>
</evidence>